<evidence type="ECO:0008006" key="4">
    <source>
        <dbReference type="Google" id="ProtNLM"/>
    </source>
</evidence>
<evidence type="ECO:0000256" key="1">
    <source>
        <dbReference type="SAM" id="Phobius"/>
    </source>
</evidence>
<keyword evidence="1" id="KW-0812">Transmembrane</keyword>
<name>A0AA88Y169_PINIB</name>
<dbReference type="InterPro" id="IPR050927">
    <property type="entry name" value="TRPM"/>
</dbReference>
<dbReference type="GO" id="GO:0005886">
    <property type="term" value="C:plasma membrane"/>
    <property type="evidence" value="ECO:0007669"/>
    <property type="project" value="TreeGrafter"/>
</dbReference>
<dbReference type="AlphaFoldDB" id="A0AA88Y169"/>
<organism evidence="2 3">
    <name type="scientific">Pinctada imbricata</name>
    <name type="common">Atlantic pearl-oyster</name>
    <name type="synonym">Pinctada martensii</name>
    <dbReference type="NCBI Taxonomy" id="66713"/>
    <lineage>
        <taxon>Eukaryota</taxon>
        <taxon>Metazoa</taxon>
        <taxon>Spiralia</taxon>
        <taxon>Lophotrochozoa</taxon>
        <taxon>Mollusca</taxon>
        <taxon>Bivalvia</taxon>
        <taxon>Autobranchia</taxon>
        <taxon>Pteriomorphia</taxon>
        <taxon>Pterioida</taxon>
        <taxon>Pterioidea</taxon>
        <taxon>Pteriidae</taxon>
        <taxon>Pinctada</taxon>
    </lineage>
</organism>
<dbReference type="EMBL" id="VSWD01000010">
    <property type="protein sequence ID" value="KAK3091941.1"/>
    <property type="molecule type" value="Genomic_DNA"/>
</dbReference>
<reference evidence="2" key="1">
    <citation type="submission" date="2019-08" db="EMBL/GenBank/DDBJ databases">
        <title>The improved chromosome-level genome for the pearl oyster Pinctada fucata martensii using PacBio sequencing and Hi-C.</title>
        <authorList>
            <person name="Zheng Z."/>
        </authorList>
    </citation>
    <scope>NUCLEOTIDE SEQUENCE</scope>
    <source>
        <strain evidence="2">ZZ-2019</strain>
        <tissue evidence="2">Adductor muscle</tissue>
    </source>
</reference>
<proteinExistence type="predicted"/>
<accession>A0AA88Y169</accession>
<sequence length="194" mass="22961">MLPSCSQLKEMWYYLVVLFILLMSVGVYYHAIMYPSHLQIFGPGEFDTWSFWKIIYYPYFQIFGDLSLDYLEGTLASCSSIKTEWENDSNIERCPIEDWTVTAIAMVFLLIANLLVVNLIIAKFSSSFEEIRLKSLKQWRYERYSLVTEYSNRIPAPFNIFRLLWPCVNKCRKRKVLITDREGNRLILLTSFIL</sequence>
<keyword evidence="1" id="KW-1133">Transmembrane helix</keyword>
<keyword evidence="3" id="KW-1185">Reference proteome</keyword>
<feature type="transmembrane region" description="Helical" evidence="1">
    <location>
        <begin position="99"/>
        <end position="122"/>
    </location>
</feature>
<dbReference type="PANTHER" id="PTHR13800:SF1">
    <property type="entry name" value="TRANSIENT RECEPTOR POTENTIAL CATION CHANNEL TRPM"/>
    <property type="match status" value="1"/>
</dbReference>
<dbReference type="GO" id="GO:0005261">
    <property type="term" value="F:monoatomic cation channel activity"/>
    <property type="evidence" value="ECO:0007669"/>
    <property type="project" value="TreeGrafter"/>
</dbReference>
<dbReference type="PANTHER" id="PTHR13800">
    <property type="entry name" value="TRANSIENT RECEPTOR POTENTIAL CATION CHANNEL, SUBFAMILY M, MEMBER 6"/>
    <property type="match status" value="1"/>
</dbReference>
<evidence type="ECO:0000313" key="3">
    <source>
        <dbReference type="Proteomes" id="UP001186944"/>
    </source>
</evidence>
<evidence type="ECO:0000313" key="2">
    <source>
        <dbReference type="EMBL" id="KAK3091941.1"/>
    </source>
</evidence>
<keyword evidence="1" id="KW-0472">Membrane</keyword>
<gene>
    <name evidence="2" type="ORF">FSP39_023874</name>
</gene>
<protein>
    <recommendedName>
        <fullName evidence="4">Ion transport domain-containing protein</fullName>
    </recommendedName>
</protein>
<feature type="transmembrane region" description="Helical" evidence="1">
    <location>
        <begin position="12"/>
        <end position="31"/>
    </location>
</feature>
<dbReference type="GO" id="GO:0030001">
    <property type="term" value="P:metal ion transport"/>
    <property type="evidence" value="ECO:0007669"/>
    <property type="project" value="TreeGrafter"/>
</dbReference>
<comment type="caution">
    <text evidence="2">The sequence shown here is derived from an EMBL/GenBank/DDBJ whole genome shotgun (WGS) entry which is preliminary data.</text>
</comment>
<dbReference type="Proteomes" id="UP001186944">
    <property type="component" value="Unassembled WGS sequence"/>
</dbReference>